<dbReference type="PANTHER" id="PTHR11505">
    <property type="entry name" value="L1 TRANSPOSABLE ELEMENT-RELATED"/>
    <property type="match status" value="1"/>
</dbReference>
<sequence>MPSDSNSSLKKKNLEVKAQIEGLAEEIKSLKSQLGNKDGDESTSAATQAARDQRSPTKERADFQSVQTRAEAELRQLSARLAQVSAKVDEVGKLIKAIDAIEEYSFQCNINIVGVPELNSQEMAEATSKLCAKLFAEIGTNITLQDIDIVHRVPLRSAGNLPRQIICKFTRRLAKEAVMAGGKDACKPNSINLGLPDRTSLSSLRLFDHLTSKMQNERDSRVLKIKDVEDLQKLLR</sequence>
<name>A0A2B4RA53_STYPI</name>
<dbReference type="STRING" id="50429.A0A2B4RA53"/>
<protein>
    <submittedName>
        <fullName evidence="2">Uncharacterized protein</fullName>
    </submittedName>
</protein>
<dbReference type="InterPro" id="IPR004244">
    <property type="entry name" value="Transposase_22"/>
</dbReference>
<dbReference type="EMBL" id="LSMT01000915">
    <property type="protein sequence ID" value="PFX13689.1"/>
    <property type="molecule type" value="Genomic_DNA"/>
</dbReference>
<dbReference type="Proteomes" id="UP000225706">
    <property type="component" value="Unassembled WGS sequence"/>
</dbReference>
<organism evidence="2 3">
    <name type="scientific">Stylophora pistillata</name>
    <name type="common">Smooth cauliflower coral</name>
    <dbReference type="NCBI Taxonomy" id="50429"/>
    <lineage>
        <taxon>Eukaryota</taxon>
        <taxon>Metazoa</taxon>
        <taxon>Cnidaria</taxon>
        <taxon>Anthozoa</taxon>
        <taxon>Hexacorallia</taxon>
        <taxon>Scleractinia</taxon>
        <taxon>Astrocoeniina</taxon>
        <taxon>Pocilloporidae</taxon>
        <taxon>Stylophora</taxon>
    </lineage>
</organism>
<feature type="region of interest" description="Disordered" evidence="1">
    <location>
        <begin position="31"/>
        <end position="66"/>
    </location>
</feature>
<keyword evidence="3" id="KW-1185">Reference proteome</keyword>
<reference evidence="3" key="1">
    <citation type="journal article" date="2017" name="bioRxiv">
        <title>Comparative analysis of the genomes of Stylophora pistillata and Acropora digitifera provides evidence for extensive differences between species of corals.</title>
        <authorList>
            <person name="Voolstra C.R."/>
            <person name="Li Y."/>
            <person name="Liew Y.J."/>
            <person name="Baumgarten S."/>
            <person name="Zoccola D."/>
            <person name="Flot J.-F."/>
            <person name="Tambutte S."/>
            <person name="Allemand D."/>
            <person name="Aranda M."/>
        </authorList>
    </citation>
    <scope>NUCLEOTIDE SEQUENCE [LARGE SCALE GENOMIC DNA]</scope>
</reference>
<dbReference type="OrthoDB" id="5958458at2759"/>
<accession>A0A2B4RA53</accession>
<evidence type="ECO:0000313" key="3">
    <source>
        <dbReference type="Proteomes" id="UP000225706"/>
    </source>
</evidence>
<comment type="caution">
    <text evidence="2">The sequence shown here is derived from an EMBL/GenBank/DDBJ whole genome shotgun (WGS) entry which is preliminary data.</text>
</comment>
<feature type="compositionally biased region" description="Basic and acidic residues" evidence="1">
    <location>
        <begin position="51"/>
        <end position="62"/>
    </location>
</feature>
<evidence type="ECO:0000313" key="2">
    <source>
        <dbReference type="EMBL" id="PFX13689.1"/>
    </source>
</evidence>
<proteinExistence type="predicted"/>
<gene>
    <name evidence="2" type="ORF">AWC38_SpisGene22204</name>
</gene>
<evidence type="ECO:0000256" key="1">
    <source>
        <dbReference type="SAM" id="MobiDB-lite"/>
    </source>
</evidence>
<dbReference type="Gene3D" id="3.30.70.1820">
    <property type="entry name" value="L1 transposable element, RRM domain"/>
    <property type="match status" value="1"/>
</dbReference>
<dbReference type="AlphaFoldDB" id="A0A2B4RA53"/>